<reference evidence="2" key="2">
    <citation type="submission" date="2023-01" db="EMBL/GenBank/DDBJ databases">
        <title>Draft genome sequence of Litoribrevibacter albus strain NBRC 110071.</title>
        <authorList>
            <person name="Sun Q."/>
            <person name="Mori K."/>
        </authorList>
    </citation>
    <scope>NUCLEOTIDE SEQUENCE</scope>
    <source>
        <strain evidence="2">NBRC 110071</strain>
    </source>
</reference>
<dbReference type="PROSITE" id="PS51257">
    <property type="entry name" value="PROKAR_LIPOPROTEIN"/>
    <property type="match status" value="1"/>
</dbReference>
<keyword evidence="1" id="KW-0732">Signal</keyword>
<feature type="chain" id="PRO_5041452502" description="Extracellular solute-binding protein" evidence="1">
    <location>
        <begin position="24"/>
        <end position="407"/>
    </location>
</feature>
<evidence type="ECO:0000313" key="2">
    <source>
        <dbReference type="EMBL" id="GLQ33353.1"/>
    </source>
</evidence>
<reference evidence="2" key="1">
    <citation type="journal article" date="2014" name="Int. J. Syst. Evol. Microbiol.">
        <title>Complete genome sequence of Corynebacterium casei LMG S-19264T (=DSM 44701T), isolated from a smear-ripened cheese.</title>
        <authorList>
            <consortium name="US DOE Joint Genome Institute (JGI-PGF)"/>
            <person name="Walter F."/>
            <person name="Albersmeier A."/>
            <person name="Kalinowski J."/>
            <person name="Ruckert C."/>
        </authorList>
    </citation>
    <scope>NUCLEOTIDE SEQUENCE</scope>
    <source>
        <strain evidence="2">NBRC 110071</strain>
    </source>
</reference>
<dbReference type="InterPro" id="IPR006059">
    <property type="entry name" value="SBP"/>
</dbReference>
<sequence>MKKTIGMFVVVMMSFMASCFAQAEPTKVSTLRVALYPYVPDRLALFHKIEAIFESGNPGVNLELVDDSSILWDYYSGGLQATKADVYEVDTILLSDLIQSGKITELKLPREDYSDEVKAAVSRNGKTYGVPHWLCGNFLFYKKGDTEIESAATWGDLNKILSSRNESLFVDFKGKSTLGEWYLTVLSELYGLDEAQTLISESDRLDDEALSKLNVMLESCPAGFCRSDDLHDRTGYYSRAFVSGKSSAYVGYSESLHYGIQYYLDNCTESSGCVSPEDIAVRRLPDFAKATKSGGIGWVDALAVDAKLTPTKQLLAMKFIEFMASDEAYQAVLAPDWGEAPKYLISATTTLDIKGAPLYPALYSAHSGRGTGIHIGLNDKLRAIGNQLDCELPISRTDKKTLERCAK</sequence>
<gene>
    <name evidence="2" type="ORF">GCM10007876_38330</name>
</gene>
<evidence type="ECO:0008006" key="4">
    <source>
        <dbReference type="Google" id="ProtNLM"/>
    </source>
</evidence>
<evidence type="ECO:0000313" key="3">
    <source>
        <dbReference type="Proteomes" id="UP001161389"/>
    </source>
</evidence>
<dbReference type="Pfam" id="PF13416">
    <property type="entry name" value="SBP_bac_8"/>
    <property type="match status" value="1"/>
</dbReference>
<accession>A0AA37SDU1</accession>
<dbReference type="AlphaFoldDB" id="A0AA37SDU1"/>
<evidence type="ECO:0000256" key="1">
    <source>
        <dbReference type="SAM" id="SignalP"/>
    </source>
</evidence>
<protein>
    <recommendedName>
        <fullName evidence="4">Extracellular solute-binding protein</fullName>
    </recommendedName>
</protein>
<organism evidence="2 3">
    <name type="scientific">Litoribrevibacter albus</name>
    <dbReference type="NCBI Taxonomy" id="1473156"/>
    <lineage>
        <taxon>Bacteria</taxon>
        <taxon>Pseudomonadati</taxon>
        <taxon>Pseudomonadota</taxon>
        <taxon>Gammaproteobacteria</taxon>
        <taxon>Oceanospirillales</taxon>
        <taxon>Oceanospirillaceae</taxon>
        <taxon>Litoribrevibacter</taxon>
    </lineage>
</organism>
<proteinExistence type="predicted"/>
<dbReference type="Gene3D" id="3.40.190.10">
    <property type="entry name" value="Periplasmic binding protein-like II"/>
    <property type="match status" value="2"/>
</dbReference>
<dbReference type="SUPFAM" id="SSF53850">
    <property type="entry name" value="Periplasmic binding protein-like II"/>
    <property type="match status" value="1"/>
</dbReference>
<feature type="signal peptide" evidence="1">
    <location>
        <begin position="1"/>
        <end position="23"/>
    </location>
</feature>
<dbReference type="Proteomes" id="UP001161389">
    <property type="component" value="Unassembled WGS sequence"/>
</dbReference>
<dbReference type="EMBL" id="BSNM01000026">
    <property type="protein sequence ID" value="GLQ33353.1"/>
    <property type="molecule type" value="Genomic_DNA"/>
</dbReference>
<name>A0AA37SDU1_9GAMM</name>
<keyword evidence="3" id="KW-1185">Reference proteome</keyword>
<dbReference type="RefSeq" id="WP_284383747.1">
    <property type="nucleotide sequence ID" value="NZ_BSNM01000026.1"/>
</dbReference>
<comment type="caution">
    <text evidence="2">The sequence shown here is derived from an EMBL/GenBank/DDBJ whole genome shotgun (WGS) entry which is preliminary data.</text>
</comment>